<evidence type="ECO:0000256" key="2">
    <source>
        <dbReference type="ARBA" id="ARBA00023239"/>
    </source>
</evidence>
<dbReference type="InterPro" id="IPR001753">
    <property type="entry name" value="Enoyl-CoA_hydra/iso"/>
</dbReference>
<evidence type="ECO:0000313" key="4">
    <source>
        <dbReference type="Proteomes" id="UP001367030"/>
    </source>
</evidence>
<comment type="caution">
    <text evidence="3">The sequence shown here is derived from an EMBL/GenBank/DDBJ whole genome shotgun (WGS) entry which is preliminary data.</text>
</comment>
<dbReference type="InterPro" id="IPR029045">
    <property type="entry name" value="ClpP/crotonase-like_dom_sf"/>
</dbReference>
<dbReference type="CDD" id="cd06558">
    <property type="entry name" value="crotonase-like"/>
    <property type="match status" value="1"/>
</dbReference>
<sequence length="259" mass="27554">MAESLIQVERDGAVATVMLNRPSKLNSLTPAMLDQLELAARELDADTTVRVVILLGGGEKSFCVGADINEWAALQPLDMWRRWVRRGHQVFDQWARLRQPVITAINGHAFGGGLELAITGDIRIAVDSAQFALPEASIATCPGWSGTQRLVQLIGASRAKYLAVSGMRQSAAEALSAGLVHEVVHASELRSRANGLAREMTTKAPVSLQLTKQLINAAAGEDAAATLEAMAGALAATTQDASEGIRSFQEKRAPSYAGL</sequence>
<name>A0ABU8X8Y8_9BURK</name>
<protein>
    <submittedName>
        <fullName evidence="3">Enoyl-CoA hydratase/isomerase family protein</fullName>
    </submittedName>
</protein>
<dbReference type="Gene3D" id="1.10.12.10">
    <property type="entry name" value="Lyase 2-enoyl-coa Hydratase, Chain A, domain 2"/>
    <property type="match status" value="1"/>
</dbReference>
<keyword evidence="2" id="KW-0456">Lyase</keyword>
<comment type="similarity">
    <text evidence="1">Belongs to the enoyl-CoA hydratase/isomerase family.</text>
</comment>
<dbReference type="PANTHER" id="PTHR11941">
    <property type="entry name" value="ENOYL-COA HYDRATASE-RELATED"/>
    <property type="match status" value="1"/>
</dbReference>
<dbReference type="InterPro" id="IPR014748">
    <property type="entry name" value="Enoyl-CoA_hydra_C"/>
</dbReference>
<proteinExistence type="inferred from homology"/>
<organism evidence="3 4">
    <name type="scientific">Variovorax robiniae</name>
    <dbReference type="NCBI Taxonomy" id="1836199"/>
    <lineage>
        <taxon>Bacteria</taxon>
        <taxon>Pseudomonadati</taxon>
        <taxon>Pseudomonadota</taxon>
        <taxon>Betaproteobacteria</taxon>
        <taxon>Burkholderiales</taxon>
        <taxon>Comamonadaceae</taxon>
        <taxon>Variovorax</taxon>
    </lineage>
</organism>
<dbReference type="PANTHER" id="PTHR11941:SF54">
    <property type="entry name" value="ENOYL-COA HYDRATASE, MITOCHONDRIAL"/>
    <property type="match status" value="1"/>
</dbReference>
<evidence type="ECO:0000256" key="1">
    <source>
        <dbReference type="ARBA" id="ARBA00005254"/>
    </source>
</evidence>
<dbReference type="EMBL" id="JBBKZS010000006">
    <property type="protein sequence ID" value="MEJ8856302.1"/>
    <property type="molecule type" value="Genomic_DNA"/>
</dbReference>
<dbReference type="SUPFAM" id="SSF52096">
    <property type="entry name" value="ClpP/crotonase"/>
    <property type="match status" value="1"/>
</dbReference>
<keyword evidence="4" id="KW-1185">Reference proteome</keyword>
<evidence type="ECO:0000313" key="3">
    <source>
        <dbReference type="EMBL" id="MEJ8856302.1"/>
    </source>
</evidence>
<dbReference type="Pfam" id="PF00378">
    <property type="entry name" value="ECH_1"/>
    <property type="match status" value="1"/>
</dbReference>
<reference evidence="3 4" key="1">
    <citation type="submission" date="2024-03" db="EMBL/GenBank/DDBJ databases">
        <title>Novel species of the genus Variovorax.</title>
        <authorList>
            <person name="Liu Q."/>
            <person name="Xin Y.-H."/>
        </authorList>
    </citation>
    <scope>NUCLEOTIDE SEQUENCE [LARGE SCALE GENOMIC DNA]</scope>
    <source>
        <strain evidence="3 4">KACC 18901</strain>
    </source>
</reference>
<dbReference type="RefSeq" id="WP_340336367.1">
    <property type="nucleotide sequence ID" value="NZ_JBBKZS010000006.1"/>
</dbReference>
<gene>
    <name evidence="3" type="ORF">WKW79_17105</name>
</gene>
<accession>A0ABU8X8Y8</accession>
<dbReference type="Proteomes" id="UP001367030">
    <property type="component" value="Unassembled WGS sequence"/>
</dbReference>
<dbReference type="Gene3D" id="3.90.226.10">
    <property type="entry name" value="2-enoyl-CoA Hydratase, Chain A, domain 1"/>
    <property type="match status" value="1"/>
</dbReference>